<dbReference type="SUPFAM" id="SSF46689">
    <property type="entry name" value="Homeodomain-like"/>
    <property type="match status" value="2"/>
</dbReference>
<gene>
    <name evidence="5" type="ORF">KE626_26930</name>
</gene>
<dbReference type="InterPro" id="IPR018060">
    <property type="entry name" value="HTH_AraC"/>
</dbReference>
<sequence length="288" mass="33552">MKPILRKVDTGHNYSFSIREDIYPYLYNHWHYHPETELTLIRKGSGMRLVGDSMERFNDGDLILLGADLPHMWRSDEIYFQELPDLQIEAVAIHFKAEFWGTAFLELPEMKGIKDLLKKAKNGIRVHGRTREIVSQKMEAILHASQVQRIEYLLSMLNLIAQSEEYTLLSSIGFASTYNISNTDNINQIYTYTFNNFQNKITLKEVAAAANVSPNSFCRYFKSRTLKTYWQFLLEIRIGYACKLLIENNLSVSQIGYTCGFNNLSNFNRQFKIITKKTPLQYMKGYSF</sequence>
<dbReference type="PANTHER" id="PTHR43280:SF2">
    <property type="entry name" value="HTH-TYPE TRANSCRIPTIONAL REGULATOR EXSA"/>
    <property type="match status" value="1"/>
</dbReference>
<dbReference type="SUPFAM" id="SSF51182">
    <property type="entry name" value="RmlC-like cupins"/>
    <property type="match status" value="1"/>
</dbReference>
<dbReference type="RefSeq" id="WP_211976127.1">
    <property type="nucleotide sequence ID" value="NZ_CBFHAM010000025.1"/>
</dbReference>
<protein>
    <submittedName>
        <fullName evidence="5">AraC family transcriptional regulator</fullName>
    </submittedName>
</protein>
<evidence type="ECO:0000256" key="3">
    <source>
        <dbReference type="ARBA" id="ARBA00023163"/>
    </source>
</evidence>
<dbReference type="Pfam" id="PF12833">
    <property type="entry name" value="HTH_18"/>
    <property type="match status" value="1"/>
</dbReference>
<dbReference type="Gene3D" id="1.10.10.60">
    <property type="entry name" value="Homeodomain-like"/>
    <property type="match status" value="2"/>
</dbReference>
<dbReference type="CDD" id="cd06976">
    <property type="entry name" value="cupin_MtlR-like_N"/>
    <property type="match status" value="1"/>
</dbReference>
<name>A0ABS5J738_9BACT</name>
<dbReference type="Gene3D" id="2.60.120.10">
    <property type="entry name" value="Jelly Rolls"/>
    <property type="match status" value="1"/>
</dbReference>
<keyword evidence="2" id="KW-0238">DNA-binding</keyword>
<evidence type="ECO:0000313" key="6">
    <source>
        <dbReference type="Proteomes" id="UP000676386"/>
    </source>
</evidence>
<feature type="domain" description="HTH araC/xylS-type" evidence="4">
    <location>
        <begin position="187"/>
        <end position="285"/>
    </location>
</feature>
<dbReference type="PROSITE" id="PS01124">
    <property type="entry name" value="HTH_ARAC_FAMILY_2"/>
    <property type="match status" value="1"/>
</dbReference>
<evidence type="ECO:0000259" key="4">
    <source>
        <dbReference type="PROSITE" id="PS01124"/>
    </source>
</evidence>
<dbReference type="InterPro" id="IPR014710">
    <property type="entry name" value="RmlC-like_jellyroll"/>
</dbReference>
<proteinExistence type="predicted"/>
<evidence type="ECO:0000256" key="2">
    <source>
        <dbReference type="ARBA" id="ARBA00023125"/>
    </source>
</evidence>
<reference evidence="5 6" key="1">
    <citation type="submission" date="2021-04" db="EMBL/GenBank/DDBJ databases">
        <title>Chitinophaga sp. nov., isolated from the rhizosphere soil.</title>
        <authorList>
            <person name="He S."/>
        </authorList>
    </citation>
    <scope>NUCLEOTIDE SEQUENCE [LARGE SCALE GENOMIC DNA]</scope>
    <source>
        <strain evidence="5 6">2R12</strain>
    </source>
</reference>
<evidence type="ECO:0000313" key="5">
    <source>
        <dbReference type="EMBL" id="MBS0030990.1"/>
    </source>
</evidence>
<accession>A0ABS5J738</accession>
<dbReference type="InterPro" id="IPR009057">
    <property type="entry name" value="Homeodomain-like_sf"/>
</dbReference>
<dbReference type="SMART" id="SM00342">
    <property type="entry name" value="HTH_ARAC"/>
    <property type="match status" value="1"/>
</dbReference>
<dbReference type="EMBL" id="JAGTXB010000018">
    <property type="protein sequence ID" value="MBS0030990.1"/>
    <property type="molecule type" value="Genomic_DNA"/>
</dbReference>
<dbReference type="PANTHER" id="PTHR43280">
    <property type="entry name" value="ARAC-FAMILY TRANSCRIPTIONAL REGULATOR"/>
    <property type="match status" value="1"/>
</dbReference>
<dbReference type="Proteomes" id="UP000676386">
    <property type="component" value="Unassembled WGS sequence"/>
</dbReference>
<evidence type="ECO:0000256" key="1">
    <source>
        <dbReference type="ARBA" id="ARBA00023015"/>
    </source>
</evidence>
<keyword evidence="6" id="KW-1185">Reference proteome</keyword>
<organism evidence="5 6">
    <name type="scientific">Chitinophaga hostae</name>
    <dbReference type="NCBI Taxonomy" id="2831022"/>
    <lineage>
        <taxon>Bacteria</taxon>
        <taxon>Pseudomonadati</taxon>
        <taxon>Bacteroidota</taxon>
        <taxon>Chitinophagia</taxon>
        <taxon>Chitinophagales</taxon>
        <taxon>Chitinophagaceae</taxon>
        <taxon>Chitinophaga</taxon>
    </lineage>
</organism>
<keyword evidence="3" id="KW-0804">Transcription</keyword>
<dbReference type="InterPro" id="IPR011051">
    <property type="entry name" value="RmlC_Cupin_sf"/>
</dbReference>
<comment type="caution">
    <text evidence="5">The sequence shown here is derived from an EMBL/GenBank/DDBJ whole genome shotgun (WGS) entry which is preliminary data.</text>
</comment>
<keyword evidence="1" id="KW-0805">Transcription regulation</keyword>